<gene>
    <name evidence="1" type="ORF">NUW54_g2000</name>
</gene>
<sequence>MYGGGSSSTIPPSRCCMMISGRPCHPRSPPQAAHEEMPQPASRPATDAQGTAARPPQTASAGQAAAAPRRPDDDDDDDDGPATGLVWLLSGLEAGLRLQPRPVRLCLRERLERLAVARLRREPHRGRGRVGRAERDQLLWLERATNIYALVALVGLVLLISMPWGRWTRKAYLALPRWRRRCLEKPEGAIQV</sequence>
<evidence type="ECO:0000313" key="2">
    <source>
        <dbReference type="Proteomes" id="UP001144978"/>
    </source>
</evidence>
<dbReference type="EMBL" id="JANSHE010000356">
    <property type="protein sequence ID" value="KAJ3012003.1"/>
    <property type="molecule type" value="Genomic_DNA"/>
</dbReference>
<organism evidence="1 2">
    <name type="scientific">Trametes sanguinea</name>
    <dbReference type="NCBI Taxonomy" id="158606"/>
    <lineage>
        <taxon>Eukaryota</taxon>
        <taxon>Fungi</taxon>
        <taxon>Dikarya</taxon>
        <taxon>Basidiomycota</taxon>
        <taxon>Agaricomycotina</taxon>
        <taxon>Agaricomycetes</taxon>
        <taxon>Polyporales</taxon>
        <taxon>Polyporaceae</taxon>
        <taxon>Trametes</taxon>
    </lineage>
</organism>
<reference evidence="1" key="1">
    <citation type="submission" date="2022-08" db="EMBL/GenBank/DDBJ databases">
        <title>Genome Sequence of Pycnoporus sanguineus.</title>
        <authorList>
            <person name="Buettner E."/>
        </authorList>
    </citation>
    <scope>NUCLEOTIDE SEQUENCE</scope>
    <source>
        <strain evidence="1">CG-C14</strain>
    </source>
</reference>
<dbReference type="Proteomes" id="UP001144978">
    <property type="component" value="Unassembled WGS sequence"/>
</dbReference>
<proteinExistence type="predicted"/>
<comment type="caution">
    <text evidence="1">The sequence shown here is derived from an EMBL/GenBank/DDBJ whole genome shotgun (WGS) entry which is preliminary data.</text>
</comment>
<accession>A0ACC1Q5D6</accession>
<name>A0ACC1Q5D6_9APHY</name>
<evidence type="ECO:0000313" key="1">
    <source>
        <dbReference type="EMBL" id="KAJ3012003.1"/>
    </source>
</evidence>
<keyword evidence="2" id="KW-1185">Reference proteome</keyword>
<protein>
    <submittedName>
        <fullName evidence="1">Uncharacterized protein</fullName>
    </submittedName>
</protein>